<organism evidence="2 3">
    <name type="scientific">Ceratodon purpureus</name>
    <name type="common">Fire moss</name>
    <name type="synonym">Dicranum purpureum</name>
    <dbReference type="NCBI Taxonomy" id="3225"/>
    <lineage>
        <taxon>Eukaryota</taxon>
        <taxon>Viridiplantae</taxon>
        <taxon>Streptophyta</taxon>
        <taxon>Embryophyta</taxon>
        <taxon>Bryophyta</taxon>
        <taxon>Bryophytina</taxon>
        <taxon>Bryopsida</taxon>
        <taxon>Dicranidae</taxon>
        <taxon>Pseudoditrichales</taxon>
        <taxon>Ditrichaceae</taxon>
        <taxon>Ceratodon</taxon>
    </lineage>
</organism>
<sequence length="103" mass="11018">MNSPTTAHTPMQMQACVDDSKTQGTTSASSQILSLSLCQAVESAQAAMNGILPSRLPTLILSDLDRPQRLRSRSPSPSLCFHAATESRGTLTRIHNVNRSGPN</sequence>
<accession>A0A8T0H318</accession>
<evidence type="ECO:0000313" key="2">
    <source>
        <dbReference type="EMBL" id="KAG0564498.1"/>
    </source>
</evidence>
<comment type="caution">
    <text evidence="2">The sequence shown here is derived from an EMBL/GenBank/DDBJ whole genome shotgun (WGS) entry which is preliminary data.</text>
</comment>
<evidence type="ECO:0000256" key="1">
    <source>
        <dbReference type="SAM" id="MobiDB-lite"/>
    </source>
</evidence>
<dbReference type="Proteomes" id="UP000822688">
    <property type="component" value="Chromosome 8"/>
</dbReference>
<feature type="region of interest" description="Disordered" evidence="1">
    <location>
        <begin position="1"/>
        <end position="24"/>
    </location>
</feature>
<proteinExistence type="predicted"/>
<reference evidence="2" key="1">
    <citation type="submission" date="2020-06" db="EMBL/GenBank/DDBJ databases">
        <title>WGS assembly of Ceratodon purpureus strain R40.</title>
        <authorList>
            <person name="Carey S.B."/>
            <person name="Jenkins J."/>
            <person name="Shu S."/>
            <person name="Lovell J.T."/>
            <person name="Sreedasyam A."/>
            <person name="Maumus F."/>
            <person name="Tiley G.P."/>
            <person name="Fernandez-Pozo N."/>
            <person name="Barry K."/>
            <person name="Chen C."/>
            <person name="Wang M."/>
            <person name="Lipzen A."/>
            <person name="Daum C."/>
            <person name="Saski C.A."/>
            <person name="Payton A.C."/>
            <person name="Mcbreen J.C."/>
            <person name="Conrad R.E."/>
            <person name="Kollar L.M."/>
            <person name="Olsson S."/>
            <person name="Huttunen S."/>
            <person name="Landis J.B."/>
            <person name="Wickett N.J."/>
            <person name="Johnson M.G."/>
            <person name="Rensing S.A."/>
            <person name="Grimwood J."/>
            <person name="Schmutz J."/>
            <person name="Mcdaniel S.F."/>
        </authorList>
    </citation>
    <scope>NUCLEOTIDE SEQUENCE</scope>
    <source>
        <strain evidence="2">R40</strain>
    </source>
</reference>
<dbReference type="AlphaFoldDB" id="A0A8T0H318"/>
<protein>
    <submittedName>
        <fullName evidence="2">Uncharacterized protein</fullName>
    </submittedName>
</protein>
<evidence type="ECO:0000313" key="3">
    <source>
        <dbReference type="Proteomes" id="UP000822688"/>
    </source>
</evidence>
<dbReference type="EMBL" id="CM026429">
    <property type="protein sequence ID" value="KAG0564498.1"/>
    <property type="molecule type" value="Genomic_DNA"/>
</dbReference>
<name>A0A8T0H318_CERPU</name>
<gene>
    <name evidence="2" type="ORF">KC19_8G115100</name>
</gene>
<feature type="compositionally biased region" description="Polar residues" evidence="1">
    <location>
        <begin position="1"/>
        <end position="12"/>
    </location>
</feature>
<keyword evidence="3" id="KW-1185">Reference proteome</keyword>